<dbReference type="Proteomes" id="UP001560045">
    <property type="component" value="Unassembled WGS sequence"/>
</dbReference>
<keyword evidence="1" id="KW-0472">Membrane</keyword>
<keyword evidence="3" id="KW-1185">Reference proteome</keyword>
<evidence type="ECO:0000313" key="2">
    <source>
        <dbReference type="EMBL" id="MEX5720026.1"/>
    </source>
</evidence>
<proteinExistence type="predicted"/>
<feature type="transmembrane region" description="Helical" evidence="1">
    <location>
        <begin position="118"/>
        <end position="137"/>
    </location>
</feature>
<evidence type="ECO:0000256" key="1">
    <source>
        <dbReference type="SAM" id="Phobius"/>
    </source>
</evidence>
<dbReference type="RefSeq" id="WP_369208445.1">
    <property type="nucleotide sequence ID" value="NZ_JBFNXQ010000057.1"/>
</dbReference>
<accession>A0ABV3XHH8</accession>
<protein>
    <submittedName>
        <fullName evidence="2">DUF6069 family protein</fullName>
    </submittedName>
</protein>
<organism evidence="2 3">
    <name type="scientific">Geodermatophilus maliterrae</name>
    <dbReference type="NCBI Taxonomy" id="3162531"/>
    <lineage>
        <taxon>Bacteria</taxon>
        <taxon>Bacillati</taxon>
        <taxon>Actinomycetota</taxon>
        <taxon>Actinomycetes</taxon>
        <taxon>Geodermatophilales</taxon>
        <taxon>Geodermatophilaceae</taxon>
        <taxon>Geodermatophilus</taxon>
    </lineage>
</organism>
<evidence type="ECO:0000313" key="3">
    <source>
        <dbReference type="Proteomes" id="UP001560045"/>
    </source>
</evidence>
<dbReference type="InterPro" id="IPR045713">
    <property type="entry name" value="DUF6069"/>
</dbReference>
<reference evidence="2 3" key="1">
    <citation type="submission" date="2024-06" db="EMBL/GenBank/DDBJ databases">
        <title>Draft genome sequence of Geodermatophilus badlandi, a novel member of the Geodermatophilaceae isolated from badland sedimentary rocks in the Red desert, Wyoming, USA.</title>
        <authorList>
            <person name="Ben Tekaya S."/>
            <person name="Nouioui I."/>
            <person name="Flores G.M."/>
            <person name="Shaal M.N."/>
            <person name="Bredoire F."/>
            <person name="Basile F."/>
            <person name="Van Diepen L."/>
            <person name="Ward N.L."/>
        </authorList>
    </citation>
    <scope>NUCLEOTIDE SEQUENCE [LARGE SCALE GENOMIC DNA]</scope>
    <source>
        <strain evidence="2 3">WL48A</strain>
    </source>
</reference>
<gene>
    <name evidence="2" type="ORF">ABQ292_16810</name>
</gene>
<keyword evidence="1" id="KW-0812">Transmembrane</keyword>
<feature type="transmembrane region" description="Helical" evidence="1">
    <location>
        <begin position="59"/>
        <end position="82"/>
    </location>
</feature>
<name>A0ABV3XHH8_9ACTN</name>
<feature type="transmembrane region" description="Helical" evidence="1">
    <location>
        <begin position="24"/>
        <end position="47"/>
    </location>
</feature>
<keyword evidence="1" id="KW-1133">Transmembrane helix</keyword>
<sequence length="153" mass="15619">MAAHVTDQSAAPPIARRSVARTRIVAVVGATLAALAGWVVAVPISGLDLEVASGATTRTVGAAAVLGAGFTASLLGWALLALLERRAPRAKGTWTAIAVAALLLSLVGPLGVDATAATKVTLALLHVVVAAVLIPVLRRTSRTRRPSRSRPRE</sequence>
<comment type="caution">
    <text evidence="2">The sequence shown here is derived from an EMBL/GenBank/DDBJ whole genome shotgun (WGS) entry which is preliminary data.</text>
</comment>
<dbReference type="EMBL" id="JBFNXQ010000057">
    <property type="protein sequence ID" value="MEX5720026.1"/>
    <property type="molecule type" value="Genomic_DNA"/>
</dbReference>
<dbReference type="Pfam" id="PF19545">
    <property type="entry name" value="DUF6069"/>
    <property type="match status" value="1"/>
</dbReference>
<feature type="transmembrane region" description="Helical" evidence="1">
    <location>
        <begin position="94"/>
        <end position="112"/>
    </location>
</feature>